<keyword evidence="3" id="KW-1185">Reference proteome</keyword>
<reference evidence="2 3" key="1">
    <citation type="submission" date="2023-03" db="EMBL/GenBank/DDBJ databases">
        <title>Genome insight into feeding habits of ladybird beetles.</title>
        <authorList>
            <person name="Li H.-S."/>
            <person name="Huang Y.-H."/>
            <person name="Pang H."/>
        </authorList>
    </citation>
    <scope>NUCLEOTIDE SEQUENCE [LARGE SCALE GENOMIC DNA]</scope>
    <source>
        <strain evidence="2">SYSU_2023b</strain>
        <tissue evidence="2">Whole body</tissue>
    </source>
</reference>
<protein>
    <submittedName>
        <fullName evidence="2">Uncharacterized protein</fullName>
    </submittedName>
</protein>
<evidence type="ECO:0000256" key="1">
    <source>
        <dbReference type="SAM" id="MobiDB-lite"/>
    </source>
</evidence>
<evidence type="ECO:0000313" key="3">
    <source>
        <dbReference type="Proteomes" id="UP001431783"/>
    </source>
</evidence>
<feature type="region of interest" description="Disordered" evidence="1">
    <location>
        <begin position="319"/>
        <end position="347"/>
    </location>
</feature>
<accession>A0AAW1U724</accession>
<dbReference type="AlphaFoldDB" id="A0AAW1U724"/>
<evidence type="ECO:0000313" key="2">
    <source>
        <dbReference type="EMBL" id="KAK9876423.1"/>
    </source>
</evidence>
<name>A0AAW1U724_9CUCU</name>
<organism evidence="2 3">
    <name type="scientific">Henosepilachna vigintioctopunctata</name>
    <dbReference type="NCBI Taxonomy" id="420089"/>
    <lineage>
        <taxon>Eukaryota</taxon>
        <taxon>Metazoa</taxon>
        <taxon>Ecdysozoa</taxon>
        <taxon>Arthropoda</taxon>
        <taxon>Hexapoda</taxon>
        <taxon>Insecta</taxon>
        <taxon>Pterygota</taxon>
        <taxon>Neoptera</taxon>
        <taxon>Endopterygota</taxon>
        <taxon>Coleoptera</taxon>
        <taxon>Polyphaga</taxon>
        <taxon>Cucujiformia</taxon>
        <taxon>Coccinelloidea</taxon>
        <taxon>Coccinellidae</taxon>
        <taxon>Epilachninae</taxon>
        <taxon>Epilachnini</taxon>
        <taxon>Henosepilachna</taxon>
    </lineage>
</organism>
<comment type="caution">
    <text evidence="2">The sequence shown here is derived from an EMBL/GenBank/DDBJ whole genome shotgun (WGS) entry which is preliminary data.</text>
</comment>
<dbReference type="EMBL" id="JARQZJ010000036">
    <property type="protein sequence ID" value="KAK9876423.1"/>
    <property type="molecule type" value="Genomic_DNA"/>
</dbReference>
<proteinExistence type="predicted"/>
<sequence length="494" mass="55026">MGAPAANNFNEFFTNMGINITEQITDALVTTDDFLRRLVVSHANSLFFRPVTGKEFFFVLRTKKFSHLDFQKSNCVYIFSRSSSITEDGVTSRFKEEFRGGSVKRDSTSREFGIGSIRENSVTDLSIRRERESSLTRDSSRLSSAGVTDDLADLRSKYSPSNYVPTIHRKNENIIRSKSISDIGLPPIEKTKMKVTEVINYNVSVLPTTSTTTTTNDNCSNNDNNGNRASVADLRKRFDTFSDNKISKSPLSIEAADVKVSHKKFKLLGQTNLKVKDENNGARTEKKSIQTETNVKRIQMKSDKIKADLADVKVIQIPGIHKDPDEQSNSRDSSKMGNLDKHRNGIDKRDIDAEKKIAINAERQKARALVSKENGSVDHCDVLPIEINIVPTKLTNGIVASKTQALDSTEEVDDETNGGQINAINSISDLRLENFANASSVENLYRTNNFASYISSKDLDGGDKQPTIVNVVFQSENDESQYAEKSTIYSKVSD</sequence>
<dbReference type="Proteomes" id="UP001431783">
    <property type="component" value="Unassembled WGS sequence"/>
</dbReference>
<gene>
    <name evidence="2" type="ORF">WA026_012736</name>
</gene>
<feature type="compositionally biased region" description="Basic and acidic residues" evidence="1">
    <location>
        <begin position="320"/>
        <end position="347"/>
    </location>
</feature>